<feature type="active site" evidence="14">
    <location>
        <position position="1269"/>
    </location>
</feature>
<dbReference type="FunFam" id="1.10.8.750:FF:000002">
    <property type="entry name" value="Phosphoribosylformylglycinamidine synthase"/>
    <property type="match status" value="1"/>
</dbReference>
<evidence type="ECO:0000259" key="15">
    <source>
        <dbReference type="Pfam" id="PF02769"/>
    </source>
</evidence>
<dbReference type="GeneID" id="87103226"/>
<sequence length="1304" mass="141699">MLQFCGRNALSPFRLERLLHSIQAIVPQISGITANYRYFCQVQRDLTQEETNRLRQLLDVDETEAQPFPDSKLLLVVPRPGTISPWSSKATDIAHCCGLNGIERLERGISFELRCQVTLLPAQLSRIEACIHDRMTEVVLHSLAEATLLFHHSEPGMLNEIDLTGRGIDALLQANREMGLALSSDEIDYLLDYFTRIQRDPTDVELMMFAQANSEHCRHKIFNADWIIDGVQQPHSLFGMIRHTHQSHPQHTIVAYSDNAAILEGEIIERFYPGKNDQYGYAPELTHWLAKVETHNHPTAISPFPGAATGVGGEIRDEGATGSGAKPKAGLTGFSVSNLRIPEAIQPWETNAYGKPGHIASALDIMLTAPIGGAAFNNEFGRPNLAGYFRTYEVEINGRMRGYHKPIMLAGGIGQISALHTAKEPFPEGTLLIHLGGPGMAIGLGGGAASSMDAGTNEEALDFNSVQRGNAEIQRRAQEVIDRCWQLARSGQPNPILAIHDVGAGGLSNALPELVHDAGRGGRFDLRAVPSDEPGMSPMQIWCNEAQERYVLAIRPESLSLFQAICERERCPFAVVGEALAELQLIVTDERSSTHPADMPLPVLLGKPPKMVRDVKRIHPDPALLDKTGMQLQEAARRVLRLPAVANKSFLITIGDRSVGGQTARDQMVGPWQVPVADVAVTTMGFQTYSGEAFALGERTPLAVINAASSARMAVGEAVTNLAAAAIAGLGTVRLSANWMAAAGHPGEDVALYDAVHAVAMELCPALGISIPVGKDSLSMKTAWHDDQPKEVVAPLSLIISAFATVSDVRKTLTPQLRTDKGETKLILIDLGNGKNRLGGSALAQVYTQSGDDTPDLESPEKLNAFFDAIQTLNGSGLLLAYHDRSDGGLFVTLCEMAFAGHCGITLALDSLISLSAEPDDDRDGQVLSTLFNEELGAVIQIEARHHDAVMTILADAGLGHISHTIGSPNRQDDITLMVDGGIVFQEKCVALQRIWSETSFRMQKLRDHPECAQQEFDQILDVDDPGLHAQLTFSLTESVASAPAILASRPAVAILREQGVNGHVEMAAAFDRAGFDAVDVHMSDILSGRVKLAEYKGLIAGGGFSYGDVLGAGRGWAQSILFNARARDEFATFFARTDTFALGVCNGCQMMSHLQAIIPGTAHWPRFGRNRSEQFEARFVMVRIGTSPSLFFDGMAGSRLPVTVAHGEGLAVFRDAEQLLAAHPYVALQFVDNRGTLTETYPLNPNGSPAGITGMTSADGRVTILMPHPERVFRTVQHSWHPDDWPEDSPWMKMFRNARKWVD</sequence>
<keyword evidence="20" id="KW-1185">Reference proteome</keyword>
<dbReference type="Pfam" id="PF13507">
    <property type="entry name" value="GATase_5"/>
    <property type="match status" value="1"/>
</dbReference>
<evidence type="ECO:0000256" key="5">
    <source>
        <dbReference type="ARBA" id="ARBA00022598"/>
    </source>
</evidence>
<dbReference type="SUPFAM" id="SSF52317">
    <property type="entry name" value="Class I glutamine amidotransferase-like"/>
    <property type="match status" value="1"/>
</dbReference>
<dbReference type="NCBIfam" id="TIGR01735">
    <property type="entry name" value="FGAM_synt"/>
    <property type="match status" value="1"/>
</dbReference>
<feature type="active site" description="Nucleophile" evidence="14">
    <location>
        <position position="1146"/>
    </location>
</feature>
<dbReference type="InterPro" id="IPR036604">
    <property type="entry name" value="PurS-like_sf"/>
</dbReference>
<keyword evidence="8 14" id="KW-0658">Purine biosynthesis</keyword>
<dbReference type="HOGENOM" id="CLU_001031_0_2_4"/>
<dbReference type="InterPro" id="IPR041609">
    <property type="entry name" value="PurL_linker"/>
</dbReference>
<feature type="binding site" evidence="14">
    <location>
        <position position="721"/>
    </location>
    <ligand>
        <name>Mg(2+)</name>
        <dbReference type="ChEBI" id="CHEBI:18420"/>
    </ligand>
</feature>
<dbReference type="FunFam" id="3.30.1330.10:FF:000002">
    <property type="entry name" value="Phosphoribosylformylglycinamidine synthase"/>
    <property type="match status" value="1"/>
</dbReference>
<comment type="subunit">
    <text evidence="14">Monomer.</text>
</comment>
<feature type="binding site" evidence="14">
    <location>
        <position position="678"/>
    </location>
    <ligand>
        <name>Mg(2+)</name>
        <dbReference type="ChEBI" id="CHEBI:18420"/>
    </ligand>
</feature>
<dbReference type="Gene3D" id="1.10.8.750">
    <property type="entry name" value="Phosphoribosylformylglycinamidine synthase, linker domain"/>
    <property type="match status" value="1"/>
</dbReference>
<evidence type="ECO:0000256" key="13">
    <source>
        <dbReference type="ARBA" id="ARBA00057317"/>
    </source>
</evidence>
<evidence type="ECO:0000256" key="9">
    <source>
        <dbReference type="ARBA" id="ARBA00022840"/>
    </source>
</evidence>
<dbReference type="eggNOG" id="COG0046">
    <property type="taxonomic scope" value="Bacteria"/>
</dbReference>
<evidence type="ECO:0000256" key="14">
    <source>
        <dbReference type="HAMAP-Rule" id="MF_00419"/>
    </source>
</evidence>
<dbReference type="FunFam" id="3.30.1330.10:FF:000005">
    <property type="entry name" value="Phosphoribosylformylglycinamidine synthase"/>
    <property type="match status" value="1"/>
</dbReference>
<evidence type="ECO:0000313" key="19">
    <source>
        <dbReference type="EMBL" id="CAD83930.1"/>
    </source>
</evidence>
<dbReference type="EMBL" id="AL954747">
    <property type="protein sequence ID" value="CAD83930.1"/>
    <property type="molecule type" value="Genomic_DNA"/>
</dbReference>
<feature type="binding site" evidence="14">
    <location>
        <position position="717"/>
    </location>
    <ligand>
        <name>Mg(2+)</name>
        <dbReference type="ChEBI" id="CHEBI:18420"/>
    </ligand>
</feature>
<dbReference type="SUPFAM" id="SSF109736">
    <property type="entry name" value="FGAM synthase PurL, linker domain"/>
    <property type="match status" value="1"/>
</dbReference>
<dbReference type="GO" id="GO:0005524">
    <property type="term" value="F:ATP binding"/>
    <property type="evidence" value="ECO:0007669"/>
    <property type="project" value="UniProtKB-UniRule"/>
</dbReference>
<comment type="catalytic activity">
    <reaction evidence="12 14">
        <text>N(2)-formyl-N(1)-(5-phospho-beta-D-ribosyl)glycinamide + L-glutamine + ATP + H2O = 2-formamido-N(1)-(5-O-phospho-beta-D-ribosyl)acetamidine + L-glutamate + ADP + phosphate + H(+)</text>
        <dbReference type="Rhea" id="RHEA:17129"/>
        <dbReference type="ChEBI" id="CHEBI:15377"/>
        <dbReference type="ChEBI" id="CHEBI:15378"/>
        <dbReference type="ChEBI" id="CHEBI:29985"/>
        <dbReference type="ChEBI" id="CHEBI:30616"/>
        <dbReference type="ChEBI" id="CHEBI:43474"/>
        <dbReference type="ChEBI" id="CHEBI:58359"/>
        <dbReference type="ChEBI" id="CHEBI:147286"/>
        <dbReference type="ChEBI" id="CHEBI:147287"/>
        <dbReference type="ChEBI" id="CHEBI:456216"/>
        <dbReference type="EC" id="6.3.5.3"/>
    </reaction>
</comment>
<evidence type="ECO:0000256" key="4">
    <source>
        <dbReference type="ARBA" id="ARBA00022490"/>
    </source>
</evidence>
<dbReference type="Gene3D" id="3.30.1330.10">
    <property type="entry name" value="PurM-like, N-terminal domain"/>
    <property type="match status" value="2"/>
</dbReference>
<dbReference type="FunFam" id="3.90.650.10:FF:000024">
    <property type="entry name" value="Phosphoribosylformylglycinamidine synthase"/>
    <property type="match status" value="1"/>
</dbReference>
<dbReference type="InterPro" id="IPR010918">
    <property type="entry name" value="PurM-like_C_dom"/>
</dbReference>
<dbReference type="eggNOG" id="COG0047">
    <property type="taxonomic scope" value="Bacteria"/>
</dbReference>
<feature type="domain" description="PurM-like C-terminal" evidence="15">
    <location>
        <begin position="428"/>
        <end position="585"/>
    </location>
</feature>
<dbReference type="InterPro" id="IPR040707">
    <property type="entry name" value="FGAR-AT_N"/>
</dbReference>
<keyword evidence="6 14" id="KW-0479">Metal-binding</keyword>
<evidence type="ECO:0000256" key="8">
    <source>
        <dbReference type="ARBA" id="ARBA00022755"/>
    </source>
</evidence>
<dbReference type="OrthoDB" id="9804441at2"/>
<dbReference type="KEGG" id="neu:NE0019"/>
<comment type="caution">
    <text evidence="14">Lacks conserved residue(s) required for the propagation of feature annotation.</text>
</comment>
<dbReference type="Gene3D" id="3.40.50.880">
    <property type="match status" value="1"/>
</dbReference>
<feature type="active site" evidence="14">
    <location>
        <position position="1271"/>
    </location>
</feature>
<dbReference type="CDD" id="cd02204">
    <property type="entry name" value="PurL_repeat2"/>
    <property type="match status" value="1"/>
</dbReference>
<organism evidence="19 20">
    <name type="scientific">Nitrosomonas europaea (strain ATCC 19718 / CIP 103999 / KCTC 2705 / NBRC 14298)</name>
    <dbReference type="NCBI Taxonomy" id="228410"/>
    <lineage>
        <taxon>Bacteria</taxon>
        <taxon>Pseudomonadati</taxon>
        <taxon>Pseudomonadota</taxon>
        <taxon>Betaproteobacteria</taxon>
        <taxon>Nitrosomonadales</taxon>
        <taxon>Nitrosomonadaceae</taxon>
        <taxon>Nitrosomonas</taxon>
    </lineage>
</organism>
<dbReference type="HAMAP" id="MF_00419">
    <property type="entry name" value="PurL_1"/>
    <property type="match status" value="1"/>
</dbReference>
<keyword evidence="5 14" id="KW-0436">Ligase</keyword>
<protein>
    <recommendedName>
        <fullName evidence="14">Phosphoribosylformylglycinamidine synthase</fullName>
        <shortName evidence="14">FGAM synthase</shortName>
        <shortName evidence="14">FGAMS</shortName>
        <ecNumber evidence="14">6.3.5.3</ecNumber>
    </recommendedName>
    <alternativeName>
        <fullName evidence="14">Formylglycinamide ribonucleotide amidotransferase</fullName>
        <shortName evidence="14">FGAR amidotransferase</shortName>
        <shortName evidence="14">FGAR-AT</shortName>
    </alternativeName>
</protein>
<name>Q82Y68_NITEU</name>
<dbReference type="InterPro" id="IPR036921">
    <property type="entry name" value="PurM-like_N_sf"/>
</dbReference>
<dbReference type="Pfam" id="PF18072">
    <property type="entry name" value="FGAR-AT_linker"/>
    <property type="match status" value="1"/>
</dbReference>
<keyword evidence="7 14" id="KW-0547">Nucleotide-binding</keyword>
<comment type="function">
    <text evidence="13 14">Phosphoribosylformylglycinamidine synthase involved in the purines biosynthetic pathway. Catalyzes the ATP-dependent conversion of formylglycinamide ribonucleotide (FGAR) and glutamine to yield formylglycinamidine ribonucleotide (FGAM) and glutamate.</text>
</comment>
<dbReference type="CDD" id="cd01740">
    <property type="entry name" value="GATase1_FGAR_AT"/>
    <property type="match status" value="1"/>
</dbReference>
<dbReference type="NCBIfam" id="NF003672">
    <property type="entry name" value="PRK05297.1"/>
    <property type="match status" value="1"/>
</dbReference>
<dbReference type="FunFam" id="3.90.650.10:FF:000005">
    <property type="entry name" value="Phosphoribosylformylglycinamidine synthase"/>
    <property type="match status" value="1"/>
</dbReference>
<dbReference type="PROSITE" id="PS51273">
    <property type="entry name" value="GATASE_TYPE_1"/>
    <property type="match status" value="1"/>
</dbReference>
<proteinExistence type="inferred from homology"/>
<feature type="domain" description="Phosphoribosylformylglycinamidine synthase N-terminal" evidence="17">
    <location>
        <begin position="36"/>
        <end position="150"/>
    </location>
</feature>
<reference evidence="19 20" key="1">
    <citation type="journal article" date="2003" name="J. Bacteriol.">
        <title>Complete genome sequence of the ammonia-oxidizing bacterium and obligate chemolithoautotroph Nitrosomonas europaea.</title>
        <authorList>
            <person name="Chain P."/>
            <person name="Lamerdin J."/>
            <person name="Larimer F."/>
            <person name="Regala W."/>
            <person name="Land M."/>
            <person name="Hauser L."/>
            <person name="Hooper A."/>
            <person name="Klotz M."/>
            <person name="Norton J."/>
            <person name="Sayavedra-Soto L."/>
            <person name="Arciero D."/>
            <person name="Hommes N."/>
            <person name="Whittaker M."/>
            <person name="Arp D."/>
        </authorList>
    </citation>
    <scope>NUCLEOTIDE SEQUENCE [LARGE SCALE GENOMIC DNA]</scope>
    <source>
        <strain evidence="20">ATCC 19718 / CIP 103999 / KCTC 2705 / NBRC 14298</strain>
    </source>
</reference>
<dbReference type="PANTHER" id="PTHR10099">
    <property type="entry name" value="PHOSPHORIBOSYLFORMYLGLYCINAMIDINE SYNTHASE"/>
    <property type="match status" value="1"/>
</dbReference>
<comment type="similarity">
    <text evidence="3 14">In the N-terminal section; belongs to the FGAMS family.</text>
</comment>
<dbReference type="InterPro" id="IPR055181">
    <property type="entry name" value="FGAR-AT_PurM_N-like"/>
</dbReference>
<dbReference type="Gene3D" id="3.90.650.10">
    <property type="entry name" value="PurM-like C-terminal domain"/>
    <property type="match status" value="2"/>
</dbReference>
<gene>
    <name evidence="14 19" type="primary">purL</name>
    <name evidence="19" type="ordered locus">NE0019</name>
</gene>
<evidence type="ECO:0000256" key="1">
    <source>
        <dbReference type="ARBA" id="ARBA00004496"/>
    </source>
</evidence>
<dbReference type="CDD" id="cd02203">
    <property type="entry name" value="PurL_repeat1"/>
    <property type="match status" value="1"/>
</dbReference>
<accession>Q82Y68</accession>
<dbReference type="Pfam" id="PF18076">
    <property type="entry name" value="FGAR-AT_N"/>
    <property type="match status" value="1"/>
</dbReference>
<keyword evidence="11 14" id="KW-0315">Glutamine amidotransferase</keyword>
<dbReference type="GO" id="GO:0004642">
    <property type="term" value="F:phosphoribosylformylglycinamidine synthase activity"/>
    <property type="evidence" value="ECO:0007669"/>
    <property type="project" value="UniProtKB-UniRule"/>
</dbReference>
<dbReference type="STRING" id="228410.NE0019"/>
<evidence type="ECO:0000259" key="18">
    <source>
        <dbReference type="Pfam" id="PF22689"/>
    </source>
</evidence>
<evidence type="ECO:0000256" key="3">
    <source>
        <dbReference type="ARBA" id="ARBA00008608"/>
    </source>
</evidence>
<feature type="binding site" evidence="14">
    <location>
        <begin position="306"/>
        <end position="317"/>
    </location>
    <ligand>
        <name>ATP</name>
        <dbReference type="ChEBI" id="CHEBI:30616"/>
    </ligand>
</feature>
<keyword evidence="4 14" id="KW-0963">Cytoplasm</keyword>
<keyword evidence="10 14" id="KW-0460">Magnesium</keyword>
<dbReference type="SUPFAM" id="SSF55326">
    <property type="entry name" value="PurM N-terminal domain-like"/>
    <property type="match status" value="2"/>
</dbReference>
<evidence type="ECO:0000256" key="11">
    <source>
        <dbReference type="ARBA" id="ARBA00022962"/>
    </source>
</evidence>
<feature type="domain" description="PurM-like C-terminal" evidence="15">
    <location>
        <begin position="832"/>
        <end position="973"/>
    </location>
</feature>
<evidence type="ECO:0000313" key="20">
    <source>
        <dbReference type="Proteomes" id="UP000001416"/>
    </source>
</evidence>
<dbReference type="SUPFAM" id="SSF82697">
    <property type="entry name" value="PurS-like"/>
    <property type="match status" value="1"/>
</dbReference>
<keyword evidence="9 14" id="KW-0067">ATP-binding</keyword>
<feature type="binding site" evidence="14">
    <location>
        <position position="884"/>
    </location>
    <ligand>
        <name>Mg(2+)</name>
        <dbReference type="ChEBI" id="CHEBI:18420"/>
    </ligand>
</feature>
<dbReference type="PhylomeDB" id="Q82Y68"/>
<dbReference type="InterPro" id="IPR010073">
    <property type="entry name" value="PurL_large"/>
</dbReference>
<evidence type="ECO:0000256" key="2">
    <source>
        <dbReference type="ARBA" id="ARBA00004920"/>
    </source>
</evidence>
<dbReference type="InterPro" id="IPR036676">
    <property type="entry name" value="PurM-like_C_sf"/>
</dbReference>
<evidence type="ECO:0000259" key="17">
    <source>
        <dbReference type="Pfam" id="PF18076"/>
    </source>
</evidence>
<dbReference type="GO" id="GO:0006189">
    <property type="term" value="P:'de novo' IMP biosynthetic process"/>
    <property type="evidence" value="ECO:0007669"/>
    <property type="project" value="UniProtKB-UniRule"/>
</dbReference>
<dbReference type="Pfam" id="PF02769">
    <property type="entry name" value="AIRS_C"/>
    <property type="match status" value="2"/>
</dbReference>
<dbReference type="UniPathway" id="UPA00074">
    <property type="reaction ID" value="UER00128"/>
</dbReference>
<evidence type="ECO:0000259" key="16">
    <source>
        <dbReference type="Pfam" id="PF18072"/>
    </source>
</evidence>
<evidence type="ECO:0000256" key="7">
    <source>
        <dbReference type="ARBA" id="ARBA00022741"/>
    </source>
</evidence>
<dbReference type="EC" id="6.3.5.3" evidence="14"/>
<dbReference type="Proteomes" id="UP000001416">
    <property type="component" value="Chromosome"/>
</dbReference>
<dbReference type="SMART" id="SM01211">
    <property type="entry name" value="GATase_5"/>
    <property type="match status" value="1"/>
</dbReference>
<dbReference type="FunFam" id="3.40.50.880:FF:000008">
    <property type="entry name" value="Phosphoribosylformylglycinamidine synthase"/>
    <property type="match status" value="1"/>
</dbReference>
<dbReference type="GO" id="GO:0005737">
    <property type="term" value="C:cytoplasm"/>
    <property type="evidence" value="ECO:0007669"/>
    <property type="project" value="UniProtKB-SubCell"/>
</dbReference>
<feature type="domain" description="Phosphoribosylformylglycinamidine synthase linker" evidence="16">
    <location>
        <begin position="172"/>
        <end position="220"/>
    </location>
</feature>
<dbReference type="PANTHER" id="PTHR10099:SF1">
    <property type="entry name" value="PHOSPHORIBOSYLFORMYLGLYCINAMIDINE SYNTHASE"/>
    <property type="match status" value="1"/>
</dbReference>
<dbReference type="Pfam" id="PF22689">
    <property type="entry name" value="FGAR-AT_PurM_N-like"/>
    <property type="match status" value="1"/>
</dbReference>
<evidence type="ECO:0000256" key="6">
    <source>
        <dbReference type="ARBA" id="ARBA00022723"/>
    </source>
</evidence>
<evidence type="ECO:0000256" key="12">
    <source>
        <dbReference type="ARBA" id="ARBA00052585"/>
    </source>
</evidence>
<dbReference type="SUPFAM" id="SSF56042">
    <property type="entry name" value="PurM C-terminal domain-like"/>
    <property type="match status" value="2"/>
</dbReference>
<comment type="pathway">
    <text evidence="2 14">Purine metabolism; IMP biosynthesis via de novo pathway; 5-amino-1-(5-phospho-D-ribosyl)imidazole from N(2)-formyl-N(1)-(5-phospho-D-ribosyl)glycinamide: step 1/2.</text>
</comment>
<comment type="subcellular location">
    <subcellularLocation>
        <location evidence="1 14">Cytoplasm</location>
    </subcellularLocation>
</comment>
<dbReference type="RefSeq" id="WP_011110671.1">
    <property type="nucleotide sequence ID" value="NC_004757.1"/>
</dbReference>
<feature type="binding site" evidence="14">
    <location>
        <position position="677"/>
    </location>
    <ligand>
        <name>ATP</name>
        <dbReference type="ChEBI" id="CHEBI:30616"/>
    </ligand>
</feature>
<feature type="binding site" evidence="14">
    <location>
        <position position="886"/>
    </location>
    <ligand>
        <name>ATP</name>
        <dbReference type="ChEBI" id="CHEBI:30616"/>
    </ligand>
</feature>
<evidence type="ECO:0000256" key="10">
    <source>
        <dbReference type="ARBA" id="ARBA00022842"/>
    </source>
</evidence>
<feature type="domain" description="FGAR-AT PurM N-terminal-like" evidence="18">
    <location>
        <begin position="647"/>
        <end position="804"/>
    </location>
</feature>
<dbReference type="GO" id="GO:0046872">
    <property type="term" value="F:metal ion binding"/>
    <property type="evidence" value="ECO:0007669"/>
    <property type="project" value="UniProtKB-KW"/>
</dbReference>
<dbReference type="InterPro" id="IPR029062">
    <property type="entry name" value="Class_I_gatase-like"/>
</dbReference>